<dbReference type="PROSITE" id="PS51029">
    <property type="entry name" value="MADF"/>
    <property type="match status" value="1"/>
</dbReference>
<evidence type="ECO:0000259" key="4">
    <source>
        <dbReference type="PROSITE" id="PS51031"/>
    </source>
</evidence>
<organism evidence="5 6">
    <name type="scientific">Elysia marginata</name>
    <dbReference type="NCBI Taxonomy" id="1093978"/>
    <lineage>
        <taxon>Eukaryota</taxon>
        <taxon>Metazoa</taxon>
        <taxon>Spiralia</taxon>
        <taxon>Lophotrochozoa</taxon>
        <taxon>Mollusca</taxon>
        <taxon>Gastropoda</taxon>
        <taxon>Heterobranchia</taxon>
        <taxon>Euthyneura</taxon>
        <taxon>Panpulmonata</taxon>
        <taxon>Sacoglossa</taxon>
        <taxon>Placobranchoidea</taxon>
        <taxon>Plakobranchidae</taxon>
        <taxon>Elysia</taxon>
    </lineage>
</organism>
<dbReference type="GO" id="GO:0005667">
    <property type="term" value="C:transcription regulator complex"/>
    <property type="evidence" value="ECO:0007669"/>
    <property type="project" value="TreeGrafter"/>
</dbReference>
<feature type="region of interest" description="Disordered" evidence="2">
    <location>
        <begin position="107"/>
        <end position="184"/>
    </location>
</feature>
<keyword evidence="6" id="KW-1185">Reference proteome</keyword>
<keyword evidence="1" id="KW-0539">Nucleus</keyword>
<comment type="caution">
    <text evidence="5">The sequence shown here is derived from an EMBL/GenBank/DDBJ whole genome shotgun (WGS) entry which is preliminary data.</text>
</comment>
<dbReference type="InterPro" id="IPR004210">
    <property type="entry name" value="BESS_motif"/>
</dbReference>
<dbReference type="GO" id="GO:0003677">
    <property type="term" value="F:DNA binding"/>
    <property type="evidence" value="ECO:0007669"/>
    <property type="project" value="InterPro"/>
</dbReference>
<protein>
    <submittedName>
        <fullName evidence="5">Transcription factor Adf-1</fullName>
    </submittedName>
</protein>
<dbReference type="InterPro" id="IPR039353">
    <property type="entry name" value="TF_Adf1"/>
</dbReference>
<gene>
    <name evidence="5" type="ORF">ElyMa_004029800</name>
</gene>
<dbReference type="PANTHER" id="PTHR12243">
    <property type="entry name" value="MADF DOMAIN TRANSCRIPTION FACTOR"/>
    <property type="match status" value="1"/>
</dbReference>
<feature type="domain" description="MADF" evidence="3">
    <location>
        <begin position="12"/>
        <end position="99"/>
    </location>
</feature>
<dbReference type="EMBL" id="BMAT01008184">
    <property type="protein sequence ID" value="GFR79781.1"/>
    <property type="molecule type" value="Genomic_DNA"/>
</dbReference>
<dbReference type="Proteomes" id="UP000762676">
    <property type="component" value="Unassembled WGS sequence"/>
</dbReference>
<dbReference type="PROSITE" id="PS51031">
    <property type="entry name" value="BESS"/>
    <property type="match status" value="1"/>
</dbReference>
<feature type="compositionally biased region" description="Polar residues" evidence="2">
    <location>
        <begin position="174"/>
        <end position="184"/>
    </location>
</feature>
<evidence type="ECO:0000256" key="1">
    <source>
        <dbReference type="PROSITE-ProRule" id="PRU00371"/>
    </source>
</evidence>
<evidence type="ECO:0000313" key="5">
    <source>
        <dbReference type="EMBL" id="GFR79781.1"/>
    </source>
</evidence>
<evidence type="ECO:0000259" key="3">
    <source>
        <dbReference type="PROSITE" id="PS51029"/>
    </source>
</evidence>
<name>A0AAV4G3I3_9GAST</name>
<dbReference type="GO" id="GO:0006357">
    <property type="term" value="P:regulation of transcription by RNA polymerase II"/>
    <property type="evidence" value="ECO:0007669"/>
    <property type="project" value="TreeGrafter"/>
</dbReference>
<proteinExistence type="predicted"/>
<evidence type="ECO:0000313" key="6">
    <source>
        <dbReference type="Proteomes" id="UP000762676"/>
    </source>
</evidence>
<dbReference type="Pfam" id="PF10545">
    <property type="entry name" value="MADF_DNA_bdg"/>
    <property type="match status" value="1"/>
</dbReference>
<feature type="region of interest" description="Disordered" evidence="2">
    <location>
        <begin position="229"/>
        <end position="253"/>
    </location>
</feature>
<sequence length="253" mass="29227">MVSHFPTDKEEALIDAVQCSPTLYDKSDKDYCNRQAVQRLWNEIADELECEAALCKSKWQSLRDYFIKKKREYERSKGQSNKRPWHLYQRMSFILPYAVHRPANMKLDLHSSPEDSGEEEASEASQSMTFKNSPESVHSAGVGAELHDNDPIDSFEVVKNHRGKKRKIERGSPNPDSKFSKFSMQPDNDHELFFRSLIPTVSQLDEINTMYFRSEVQQLAAKYLRQQRGIASNESTPSVSQSDCNEKFYTTLN</sequence>
<feature type="domain" description="BESS" evidence="4">
    <location>
        <begin position="187"/>
        <end position="226"/>
    </location>
</feature>
<dbReference type="PANTHER" id="PTHR12243:SF67">
    <property type="entry name" value="COREPRESSOR OF PANGOLIN, ISOFORM A-RELATED"/>
    <property type="match status" value="1"/>
</dbReference>
<comment type="subcellular location">
    <subcellularLocation>
        <location evidence="1">Nucleus</location>
    </subcellularLocation>
</comment>
<reference evidence="5 6" key="1">
    <citation type="journal article" date="2021" name="Elife">
        <title>Chloroplast acquisition without the gene transfer in kleptoplastic sea slugs, Plakobranchus ocellatus.</title>
        <authorList>
            <person name="Maeda T."/>
            <person name="Takahashi S."/>
            <person name="Yoshida T."/>
            <person name="Shimamura S."/>
            <person name="Takaki Y."/>
            <person name="Nagai Y."/>
            <person name="Toyoda A."/>
            <person name="Suzuki Y."/>
            <person name="Arimoto A."/>
            <person name="Ishii H."/>
            <person name="Satoh N."/>
            <person name="Nishiyama T."/>
            <person name="Hasebe M."/>
            <person name="Maruyama T."/>
            <person name="Minagawa J."/>
            <person name="Obokata J."/>
            <person name="Shigenobu S."/>
        </authorList>
    </citation>
    <scope>NUCLEOTIDE SEQUENCE [LARGE SCALE GENOMIC DNA]</scope>
</reference>
<dbReference type="Pfam" id="PF02944">
    <property type="entry name" value="BESS"/>
    <property type="match status" value="1"/>
</dbReference>
<dbReference type="InterPro" id="IPR006578">
    <property type="entry name" value="MADF-dom"/>
</dbReference>
<dbReference type="AlphaFoldDB" id="A0AAV4G3I3"/>
<dbReference type="GO" id="GO:0005634">
    <property type="term" value="C:nucleus"/>
    <property type="evidence" value="ECO:0007669"/>
    <property type="project" value="UniProtKB-SubCell"/>
</dbReference>
<dbReference type="SMART" id="SM00595">
    <property type="entry name" value="MADF"/>
    <property type="match status" value="1"/>
</dbReference>
<evidence type="ECO:0000256" key="2">
    <source>
        <dbReference type="SAM" id="MobiDB-lite"/>
    </source>
</evidence>
<accession>A0AAV4G3I3</accession>